<evidence type="ECO:0000313" key="2">
    <source>
        <dbReference type="EMBL" id="BES92875.1"/>
    </source>
</evidence>
<keyword evidence="1" id="KW-1133">Transmembrane helix</keyword>
<proteinExistence type="predicted"/>
<evidence type="ECO:0000256" key="1">
    <source>
        <dbReference type="SAM" id="Phobius"/>
    </source>
</evidence>
<dbReference type="EMBL" id="AP028912">
    <property type="protein sequence ID" value="BES92875.1"/>
    <property type="molecule type" value="Genomic_DNA"/>
</dbReference>
<accession>A0ABN7AKW7</accession>
<gene>
    <name evidence="2" type="ORF">NTJ_05684</name>
</gene>
<evidence type="ECO:0008006" key="4">
    <source>
        <dbReference type="Google" id="ProtNLM"/>
    </source>
</evidence>
<evidence type="ECO:0000313" key="3">
    <source>
        <dbReference type="Proteomes" id="UP001307889"/>
    </source>
</evidence>
<protein>
    <recommendedName>
        <fullName evidence="4">Amino acid transporter transmembrane domain-containing protein</fullName>
    </recommendedName>
</protein>
<keyword evidence="3" id="KW-1185">Reference proteome</keyword>
<dbReference type="Proteomes" id="UP001307889">
    <property type="component" value="Chromosome 4"/>
</dbReference>
<organism evidence="2 3">
    <name type="scientific">Nesidiocoris tenuis</name>
    <dbReference type="NCBI Taxonomy" id="355587"/>
    <lineage>
        <taxon>Eukaryota</taxon>
        <taxon>Metazoa</taxon>
        <taxon>Ecdysozoa</taxon>
        <taxon>Arthropoda</taxon>
        <taxon>Hexapoda</taxon>
        <taxon>Insecta</taxon>
        <taxon>Pterygota</taxon>
        <taxon>Neoptera</taxon>
        <taxon>Paraneoptera</taxon>
        <taxon>Hemiptera</taxon>
        <taxon>Heteroptera</taxon>
        <taxon>Panheteroptera</taxon>
        <taxon>Cimicomorpha</taxon>
        <taxon>Miridae</taxon>
        <taxon>Dicyphina</taxon>
        <taxon>Nesidiocoris</taxon>
    </lineage>
</organism>
<keyword evidence="1" id="KW-0472">Membrane</keyword>
<feature type="transmembrane region" description="Helical" evidence="1">
    <location>
        <begin position="81"/>
        <end position="102"/>
    </location>
</feature>
<feature type="transmembrane region" description="Helical" evidence="1">
    <location>
        <begin position="108"/>
        <end position="126"/>
    </location>
</feature>
<reference evidence="2 3" key="1">
    <citation type="submission" date="2023-09" db="EMBL/GenBank/DDBJ databases">
        <title>Nesidiocoris tenuis whole genome shotgun sequence.</title>
        <authorList>
            <person name="Shibata T."/>
            <person name="Shimoda M."/>
            <person name="Kobayashi T."/>
            <person name="Uehara T."/>
        </authorList>
    </citation>
    <scope>NUCLEOTIDE SEQUENCE [LARGE SCALE GENOMIC DNA]</scope>
    <source>
        <strain evidence="2 3">Japan</strain>
    </source>
</reference>
<feature type="transmembrane region" description="Helical" evidence="1">
    <location>
        <begin position="9"/>
        <end position="29"/>
    </location>
</feature>
<name>A0ABN7AKW7_9HEMI</name>
<feature type="transmembrane region" description="Helical" evidence="1">
    <location>
        <begin position="49"/>
        <end position="69"/>
    </location>
</feature>
<sequence length="127" mass="13631">MKIDIKDKFFWFVFVELLFGFGASVLSLSGPGYVSSGEAVVDSDKKTSWLIVDICVPGAMAPLVYRSNLYTYGKELGKVEAMVLMITTAVLYLVGGIVLIILKATLQGIFSVIAGGVLVADAIFTVK</sequence>
<keyword evidence="1" id="KW-0812">Transmembrane</keyword>